<dbReference type="GeneID" id="81459972"/>
<evidence type="ECO:0000313" key="2">
    <source>
        <dbReference type="EMBL" id="KAJ5385148.1"/>
    </source>
</evidence>
<evidence type="ECO:0000256" key="1">
    <source>
        <dbReference type="SAM" id="MobiDB-lite"/>
    </source>
</evidence>
<protein>
    <submittedName>
        <fullName evidence="2">Uncharacterized protein</fullName>
    </submittedName>
</protein>
<dbReference type="RefSeq" id="XP_056584924.1">
    <property type="nucleotide sequence ID" value="XM_056720789.1"/>
</dbReference>
<evidence type="ECO:0000313" key="3">
    <source>
        <dbReference type="Proteomes" id="UP001147752"/>
    </source>
</evidence>
<accession>A0A9W9VK30</accession>
<sequence>MPHQWGINEKSTKRLLDGWHSLEYAQLCWCGTVIRVDQGGWGWVGNERNGGQEGLEGTNTDQHNEESKAFGHQRQMDSIRWPAPDCGLERMRAIVGWMGSVTGIMQLSSRTGPPLLSSLHNDKIW</sequence>
<feature type="region of interest" description="Disordered" evidence="1">
    <location>
        <begin position="47"/>
        <end position="75"/>
    </location>
</feature>
<keyword evidence="3" id="KW-1185">Reference proteome</keyword>
<dbReference type="OrthoDB" id="10359913at2759"/>
<dbReference type="EMBL" id="JAPZBT010000001">
    <property type="protein sequence ID" value="KAJ5385148.1"/>
    <property type="molecule type" value="Genomic_DNA"/>
</dbReference>
<reference evidence="2" key="1">
    <citation type="submission" date="2022-12" db="EMBL/GenBank/DDBJ databases">
        <authorList>
            <person name="Petersen C."/>
        </authorList>
    </citation>
    <scope>NUCLEOTIDE SEQUENCE</scope>
    <source>
        <strain evidence="2">IBT 3081</strain>
    </source>
</reference>
<feature type="compositionally biased region" description="Basic and acidic residues" evidence="1">
    <location>
        <begin position="62"/>
        <end position="75"/>
    </location>
</feature>
<dbReference type="Proteomes" id="UP001147752">
    <property type="component" value="Unassembled WGS sequence"/>
</dbReference>
<gene>
    <name evidence="2" type="ORF">N7517_003059</name>
</gene>
<proteinExistence type="predicted"/>
<comment type="caution">
    <text evidence="2">The sequence shown here is derived from an EMBL/GenBank/DDBJ whole genome shotgun (WGS) entry which is preliminary data.</text>
</comment>
<reference evidence="2" key="2">
    <citation type="journal article" date="2023" name="IMA Fungus">
        <title>Comparative genomic study of the Penicillium genus elucidates a diverse pangenome and 15 lateral gene transfer events.</title>
        <authorList>
            <person name="Petersen C."/>
            <person name="Sorensen T."/>
            <person name="Nielsen M.R."/>
            <person name="Sondergaard T.E."/>
            <person name="Sorensen J.L."/>
            <person name="Fitzpatrick D.A."/>
            <person name="Frisvad J.C."/>
            <person name="Nielsen K.L."/>
        </authorList>
    </citation>
    <scope>NUCLEOTIDE SEQUENCE</scope>
    <source>
        <strain evidence="2">IBT 3081</strain>
    </source>
</reference>
<name>A0A9W9VK30_9EURO</name>
<organism evidence="2 3">
    <name type="scientific">Penicillium concentricum</name>
    <dbReference type="NCBI Taxonomy" id="293559"/>
    <lineage>
        <taxon>Eukaryota</taxon>
        <taxon>Fungi</taxon>
        <taxon>Dikarya</taxon>
        <taxon>Ascomycota</taxon>
        <taxon>Pezizomycotina</taxon>
        <taxon>Eurotiomycetes</taxon>
        <taxon>Eurotiomycetidae</taxon>
        <taxon>Eurotiales</taxon>
        <taxon>Aspergillaceae</taxon>
        <taxon>Penicillium</taxon>
    </lineage>
</organism>
<dbReference type="AlphaFoldDB" id="A0A9W9VK30"/>